<name>A0A8D8U7Y7_9HEMI</name>
<accession>A0A8D8U7Y7</accession>
<proteinExistence type="predicted"/>
<sequence length="111" mass="12211">MSKGLTPALDRRERSQRELGGHFSRYTGYRNSQLSSIMIGFANPWYRVGLFNPIDGGFVRRLSNVIDETLAGCGSLLNDIPETKELFHVELGLGLHSGAFSQMISVGVAHS</sequence>
<dbReference type="EMBL" id="HBUF01340418">
    <property type="protein sequence ID" value="CAG6702318.1"/>
    <property type="molecule type" value="Transcribed_RNA"/>
</dbReference>
<protein>
    <submittedName>
        <fullName evidence="1">Uncharacterized protein</fullName>
    </submittedName>
</protein>
<dbReference type="EMBL" id="HBUF01340420">
    <property type="protein sequence ID" value="CAG6702321.1"/>
    <property type="molecule type" value="Transcribed_RNA"/>
</dbReference>
<dbReference type="AlphaFoldDB" id="A0A8D8U7Y7"/>
<organism evidence="1">
    <name type="scientific">Cacopsylla melanoneura</name>
    <dbReference type="NCBI Taxonomy" id="428564"/>
    <lineage>
        <taxon>Eukaryota</taxon>
        <taxon>Metazoa</taxon>
        <taxon>Ecdysozoa</taxon>
        <taxon>Arthropoda</taxon>
        <taxon>Hexapoda</taxon>
        <taxon>Insecta</taxon>
        <taxon>Pterygota</taxon>
        <taxon>Neoptera</taxon>
        <taxon>Paraneoptera</taxon>
        <taxon>Hemiptera</taxon>
        <taxon>Sternorrhyncha</taxon>
        <taxon>Psylloidea</taxon>
        <taxon>Psyllidae</taxon>
        <taxon>Psyllinae</taxon>
        <taxon>Cacopsylla</taxon>
    </lineage>
</organism>
<reference evidence="1" key="1">
    <citation type="submission" date="2021-05" db="EMBL/GenBank/DDBJ databases">
        <authorList>
            <person name="Alioto T."/>
            <person name="Alioto T."/>
            <person name="Gomez Garrido J."/>
        </authorList>
    </citation>
    <scope>NUCLEOTIDE SEQUENCE</scope>
</reference>
<evidence type="ECO:0000313" key="1">
    <source>
        <dbReference type="EMBL" id="CAG6702321.1"/>
    </source>
</evidence>